<dbReference type="EMBL" id="BACD03000039">
    <property type="protein sequence ID" value="GAO50958.1"/>
    <property type="molecule type" value="Genomic_DNA"/>
</dbReference>
<reference evidence="2 3" key="2">
    <citation type="journal article" date="2014" name="J. Gen. Appl. Microbiol.">
        <title>The early diverging ascomycetous budding yeast Saitoella complicata has three histone deacetylases belonging to the Clr6, Hos2, and Rpd3 lineages.</title>
        <authorList>
            <person name="Nishida H."/>
            <person name="Matsumoto T."/>
            <person name="Kondo S."/>
            <person name="Hamamoto M."/>
            <person name="Yoshikawa H."/>
        </authorList>
    </citation>
    <scope>NUCLEOTIDE SEQUENCE [LARGE SCALE GENOMIC DNA]</scope>
    <source>
        <strain evidence="2 3">NRRL Y-17804</strain>
    </source>
</reference>
<comment type="caution">
    <text evidence="2">The sequence shown here is derived from an EMBL/GenBank/DDBJ whole genome shotgun (WGS) entry which is preliminary data.</text>
</comment>
<reference evidence="2 3" key="3">
    <citation type="journal article" date="2015" name="Genome Announc.">
        <title>Draft Genome Sequence of the Archiascomycetous Yeast Saitoella complicata.</title>
        <authorList>
            <person name="Yamauchi K."/>
            <person name="Kondo S."/>
            <person name="Hamamoto M."/>
            <person name="Takahashi Y."/>
            <person name="Ogura Y."/>
            <person name="Hayashi T."/>
            <person name="Nishida H."/>
        </authorList>
    </citation>
    <scope>NUCLEOTIDE SEQUENCE [LARGE SCALE GENOMIC DNA]</scope>
    <source>
        <strain evidence="2 3">NRRL Y-17804</strain>
    </source>
</reference>
<evidence type="ECO:0000256" key="1">
    <source>
        <dbReference type="SAM" id="Phobius"/>
    </source>
</evidence>
<keyword evidence="1" id="KW-0472">Membrane</keyword>
<keyword evidence="1" id="KW-1133">Transmembrane helix</keyword>
<name>A0A0E9NME1_SAICN</name>
<protein>
    <submittedName>
        <fullName evidence="2">Uncharacterized protein</fullName>
    </submittedName>
</protein>
<sequence length="179" mass="18639">MRAPLQCTPALLRSPRLELQVQDAPLSKPFTTQSHFHGPSYSLSYSLSYRLSFIMLFSTLAPLALSFVAFYGVVVSGAPPPTTVVAMGSAGVTQVMPTETPTSAQGSNKNFGSFIEGVVNGVVSLAEGKAVAQGSTIAASAIPVVTERKDLCSTCHSLNRPNRVATGHVSTVEAASPTA</sequence>
<evidence type="ECO:0000313" key="3">
    <source>
        <dbReference type="Proteomes" id="UP000033140"/>
    </source>
</evidence>
<proteinExistence type="predicted"/>
<organism evidence="2 3">
    <name type="scientific">Saitoella complicata (strain BCRC 22490 / CBS 7301 / JCM 7358 / NBRC 10748 / NRRL Y-17804)</name>
    <dbReference type="NCBI Taxonomy" id="698492"/>
    <lineage>
        <taxon>Eukaryota</taxon>
        <taxon>Fungi</taxon>
        <taxon>Dikarya</taxon>
        <taxon>Ascomycota</taxon>
        <taxon>Taphrinomycotina</taxon>
        <taxon>Taphrinomycotina incertae sedis</taxon>
        <taxon>Saitoella</taxon>
    </lineage>
</organism>
<keyword evidence="3" id="KW-1185">Reference proteome</keyword>
<dbReference type="Proteomes" id="UP000033140">
    <property type="component" value="Unassembled WGS sequence"/>
</dbReference>
<dbReference type="AlphaFoldDB" id="A0A0E9NME1"/>
<reference evidence="2 3" key="1">
    <citation type="journal article" date="2011" name="J. Gen. Appl. Microbiol.">
        <title>Draft genome sequencing of the enigmatic yeast Saitoella complicata.</title>
        <authorList>
            <person name="Nishida H."/>
            <person name="Hamamoto M."/>
            <person name="Sugiyama J."/>
        </authorList>
    </citation>
    <scope>NUCLEOTIDE SEQUENCE [LARGE SCALE GENOMIC DNA]</scope>
    <source>
        <strain evidence="2 3">NRRL Y-17804</strain>
    </source>
</reference>
<gene>
    <name evidence="2" type="ORF">G7K_5075-t1</name>
</gene>
<keyword evidence="1" id="KW-0812">Transmembrane</keyword>
<evidence type="ECO:0000313" key="2">
    <source>
        <dbReference type="EMBL" id="GAO50958.1"/>
    </source>
</evidence>
<feature type="transmembrane region" description="Helical" evidence="1">
    <location>
        <begin position="51"/>
        <end position="74"/>
    </location>
</feature>
<accession>A0A0E9NME1</accession>